<dbReference type="InterPro" id="IPR005829">
    <property type="entry name" value="Sugar_transporter_CS"/>
</dbReference>
<feature type="transmembrane region" description="Helical" evidence="5">
    <location>
        <begin position="395"/>
        <end position="413"/>
    </location>
</feature>
<name>A0A9D1RW38_9CORY</name>
<evidence type="ECO:0000259" key="6">
    <source>
        <dbReference type="PROSITE" id="PS50850"/>
    </source>
</evidence>
<dbReference type="Proteomes" id="UP000824189">
    <property type="component" value="Unassembled WGS sequence"/>
</dbReference>
<keyword evidence="4 5" id="KW-0472">Membrane</keyword>
<dbReference type="InterPro" id="IPR036259">
    <property type="entry name" value="MFS_trans_sf"/>
</dbReference>
<evidence type="ECO:0000256" key="3">
    <source>
        <dbReference type="ARBA" id="ARBA00022989"/>
    </source>
</evidence>
<feature type="domain" description="Major facilitator superfamily (MFS) profile" evidence="6">
    <location>
        <begin position="1"/>
        <end position="417"/>
    </location>
</feature>
<feature type="transmembrane region" description="Helical" evidence="5">
    <location>
        <begin position="235"/>
        <end position="260"/>
    </location>
</feature>
<dbReference type="GO" id="GO:0005886">
    <property type="term" value="C:plasma membrane"/>
    <property type="evidence" value="ECO:0007669"/>
    <property type="project" value="UniProtKB-SubCell"/>
</dbReference>
<feature type="transmembrane region" description="Helical" evidence="5">
    <location>
        <begin position="366"/>
        <end position="389"/>
    </location>
</feature>
<dbReference type="Gene3D" id="1.20.1250.20">
    <property type="entry name" value="MFS general substrate transporter like domains"/>
    <property type="match status" value="2"/>
</dbReference>
<evidence type="ECO:0000256" key="5">
    <source>
        <dbReference type="SAM" id="Phobius"/>
    </source>
</evidence>
<feature type="transmembrane region" description="Helical" evidence="5">
    <location>
        <begin position="181"/>
        <end position="200"/>
    </location>
</feature>
<evidence type="ECO:0000256" key="4">
    <source>
        <dbReference type="ARBA" id="ARBA00023136"/>
    </source>
</evidence>
<protein>
    <submittedName>
        <fullName evidence="7">MFS transporter</fullName>
    </submittedName>
</protein>
<accession>A0A9D1RW38</accession>
<dbReference type="AlphaFoldDB" id="A0A9D1RW38"/>
<dbReference type="InterPro" id="IPR020846">
    <property type="entry name" value="MFS_dom"/>
</dbReference>
<feature type="transmembrane region" description="Helical" evidence="5">
    <location>
        <begin position="153"/>
        <end position="175"/>
    </location>
</feature>
<feature type="transmembrane region" description="Helical" evidence="5">
    <location>
        <begin position="21"/>
        <end position="42"/>
    </location>
</feature>
<comment type="subcellular location">
    <subcellularLocation>
        <location evidence="1">Cell membrane</location>
        <topology evidence="1">Multi-pass membrane protein</topology>
    </subcellularLocation>
</comment>
<dbReference type="EMBL" id="DXFZ01000027">
    <property type="protein sequence ID" value="HIW95254.1"/>
    <property type="molecule type" value="Genomic_DNA"/>
</dbReference>
<reference evidence="7" key="2">
    <citation type="submission" date="2021-04" db="EMBL/GenBank/DDBJ databases">
        <authorList>
            <person name="Gilroy R."/>
        </authorList>
    </citation>
    <scope>NUCLEOTIDE SEQUENCE</scope>
    <source>
        <strain evidence="7">4376</strain>
    </source>
</reference>
<feature type="transmembrane region" description="Helical" evidence="5">
    <location>
        <begin position="272"/>
        <end position="291"/>
    </location>
</feature>
<dbReference type="InterPro" id="IPR011701">
    <property type="entry name" value="MFS"/>
</dbReference>
<comment type="caution">
    <text evidence="7">The sequence shown here is derived from an EMBL/GenBank/DDBJ whole genome shotgun (WGS) entry which is preliminary data.</text>
</comment>
<sequence length="417" mass="43357">MNHQPTTAEAHPRAFTWKYAVAYMGSCVAWSAPSQLLLGIQLVHLRPDDKENALSLLMMSGGAAMVLTSLVTGWLSDAGGRRWAGSGVVRRFGTRLPWALAGALLCAVCLVALAVAPSFWLLLLLWCAFQVFMAFVTNNLLTVMADVVPRPRYGAVSGALGVAYTVGMVAGTAVASLLPVGAAYVLVAVVSVGLVWQFGFGSSSVGDATLPPPSPPQDAGAVAAEGGPKVSYASYWLVFASRFVIHLANYTSLFYLFYYLRDHIGAANPEGGVLILTVTYAAFTVAAAYVAGVWSDKVGRRKVFVIAAALGIAGATALMTVAGSMGVVVAAACVLGVAWGVFASVDQAMINEALPSETHRDRDVSIMTLTVGISNMLAGGLAAVALNYLGGYPGLYLVCGGICVVGALLVVPVRTSR</sequence>
<proteinExistence type="predicted"/>
<feature type="transmembrane region" description="Helical" evidence="5">
    <location>
        <begin position="327"/>
        <end position="345"/>
    </location>
</feature>
<feature type="transmembrane region" description="Helical" evidence="5">
    <location>
        <begin position="303"/>
        <end position="321"/>
    </location>
</feature>
<dbReference type="PROSITE" id="PS00216">
    <property type="entry name" value="SUGAR_TRANSPORT_1"/>
    <property type="match status" value="1"/>
</dbReference>
<evidence type="ECO:0000313" key="7">
    <source>
        <dbReference type="EMBL" id="HIW95254.1"/>
    </source>
</evidence>
<dbReference type="Pfam" id="PF07690">
    <property type="entry name" value="MFS_1"/>
    <property type="match status" value="2"/>
</dbReference>
<organism evidence="7 8">
    <name type="scientific">Candidatus Corynebacterium gallistercoris</name>
    <dbReference type="NCBI Taxonomy" id="2838530"/>
    <lineage>
        <taxon>Bacteria</taxon>
        <taxon>Bacillati</taxon>
        <taxon>Actinomycetota</taxon>
        <taxon>Actinomycetes</taxon>
        <taxon>Mycobacteriales</taxon>
        <taxon>Corynebacteriaceae</taxon>
        <taxon>Corynebacterium</taxon>
    </lineage>
</organism>
<gene>
    <name evidence="7" type="ORF">H9867_02015</name>
</gene>
<dbReference type="SUPFAM" id="SSF103473">
    <property type="entry name" value="MFS general substrate transporter"/>
    <property type="match status" value="1"/>
</dbReference>
<reference evidence="7" key="1">
    <citation type="journal article" date="2021" name="PeerJ">
        <title>Extensive microbial diversity within the chicken gut microbiome revealed by metagenomics and culture.</title>
        <authorList>
            <person name="Gilroy R."/>
            <person name="Ravi A."/>
            <person name="Getino M."/>
            <person name="Pursley I."/>
            <person name="Horton D.L."/>
            <person name="Alikhan N.F."/>
            <person name="Baker D."/>
            <person name="Gharbi K."/>
            <person name="Hall N."/>
            <person name="Watson M."/>
            <person name="Adriaenssens E.M."/>
            <person name="Foster-Nyarko E."/>
            <person name="Jarju S."/>
            <person name="Secka A."/>
            <person name="Antonio M."/>
            <person name="Oren A."/>
            <person name="Chaudhuri R.R."/>
            <person name="La Ragione R."/>
            <person name="Hildebrand F."/>
            <person name="Pallen M.J."/>
        </authorList>
    </citation>
    <scope>NUCLEOTIDE SEQUENCE</scope>
    <source>
        <strain evidence="7">4376</strain>
    </source>
</reference>
<keyword evidence="2 5" id="KW-0812">Transmembrane</keyword>
<keyword evidence="3 5" id="KW-1133">Transmembrane helix</keyword>
<dbReference type="GO" id="GO:0022857">
    <property type="term" value="F:transmembrane transporter activity"/>
    <property type="evidence" value="ECO:0007669"/>
    <property type="project" value="InterPro"/>
</dbReference>
<evidence type="ECO:0000256" key="2">
    <source>
        <dbReference type="ARBA" id="ARBA00022692"/>
    </source>
</evidence>
<dbReference type="PROSITE" id="PS50850">
    <property type="entry name" value="MFS"/>
    <property type="match status" value="1"/>
</dbReference>
<feature type="transmembrane region" description="Helical" evidence="5">
    <location>
        <begin position="96"/>
        <end position="115"/>
    </location>
</feature>
<feature type="transmembrane region" description="Helical" evidence="5">
    <location>
        <begin position="121"/>
        <end position="141"/>
    </location>
</feature>
<dbReference type="PANTHER" id="PTHR23528:SF1">
    <property type="entry name" value="MAJOR FACILITATOR SUPERFAMILY (MFS) PROFILE DOMAIN-CONTAINING PROTEIN"/>
    <property type="match status" value="1"/>
</dbReference>
<feature type="transmembrane region" description="Helical" evidence="5">
    <location>
        <begin position="54"/>
        <end position="75"/>
    </location>
</feature>
<evidence type="ECO:0000313" key="8">
    <source>
        <dbReference type="Proteomes" id="UP000824189"/>
    </source>
</evidence>
<evidence type="ECO:0000256" key="1">
    <source>
        <dbReference type="ARBA" id="ARBA00004651"/>
    </source>
</evidence>
<dbReference type="PANTHER" id="PTHR23528">
    <property type="match status" value="1"/>
</dbReference>